<dbReference type="AlphaFoldDB" id="A0AAD9K5E8"/>
<comment type="subcellular location">
    <subcellularLocation>
        <location evidence="1">Nucleus</location>
    </subcellularLocation>
</comment>
<keyword evidence="14" id="KW-1185">Reference proteome</keyword>
<dbReference type="FunFam" id="3.30.160.60:FF:001182">
    <property type="entry name" value="Zinc finger, C2H2 type"/>
    <property type="match status" value="1"/>
</dbReference>
<evidence type="ECO:0000256" key="3">
    <source>
        <dbReference type="ARBA" id="ARBA00022737"/>
    </source>
</evidence>
<dbReference type="GO" id="GO:0008270">
    <property type="term" value="F:zinc ion binding"/>
    <property type="evidence" value="ECO:0007669"/>
    <property type="project" value="UniProtKB-KW"/>
</dbReference>
<dbReference type="GO" id="GO:0000981">
    <property type="term" value="F:DNA-binding transcription factor activity, RNA polymerase II-specific"/>
    <property type="evidence" value="ECO:0007669"/>
    <property type="project" value="TreeGrafter"/>
</dbReference>
<keyword evidence="5" id="KW-0862">Zinc</keyword>
<dbReference type="PANTHER" id="PTHR23235">
    <property type="entry name" value="KRUEPPEL-LIKE TRANSCRIPTION FACTOR"/>
    <property type="match status" value="1"/>
</dbReference>
<evidence type="ECO:0000256" key="6">
    <source>
        <dbReference type="ARBA" id="ARBA00023015"/>
    </source>
</evidence>
<evidence type="ECO:0000256" key="8">
    <source>
        <dbReference type="ARBA" id="ARBA00023163"/>
    </source>
</evidence>
<evidence type="ECO:0000256" key="5">
    <source>
        <dbReference type="ARBA" id="ARBA00022833"/>
    </source>
</evidence>
<dbReference type="GO" id="GO:0005634">
    <property type="term" value="C:nucleus"/>
    <property type="evidence" value="ECO:0007669"/>
    <property type="project" value="UniProtKB-SubCell"/>
</dbReference>
<feature type="compositionally biased region" description="Low complexity" evidence="11">
    <location>
        <begin position="341"/>
        <end position="354"/>
    </location>
</feature>
<keyword evidence="7" id="KW-0238">DNA-binding</keyword>
<dbReference type="SMART" id="SM00355">
    <property type="entry name" value="ZnF_C2H2"/>
    <property type="match status" value="3"/>
</dbReference>
<protein>
    <recommendedName>
        <fullName evidence="12">C2H2-type domain-containing protein</fullName>
    </recommendedName>
</protein>
<evidence type="ECO:0000313" key="13">
    <source>
        <dbReference type="EMBL" id="KAK2165288.1"/>
    </source>
</evidence>
<evidence type="ECO:0000256" key="1">
    <source>
        <dbReference type="ARBA" id="ARBA00004123"/>
    </source>
</evidence>
<dbReference type="InterPro" id="IPR036236">
    <property type="entry name" value="Znf_C2H2_sf"/>
</dbReference>
<keyword evidence="8" id="KW-0804">Transcription</keyword>
<comment type="caution">
    <text evidence="13">The sequence shown here is derived from an EMBL/GenBank/DDBJ whole genome shotgun (WGS) entry which is preliminary data.</text>
</comment>
<feature type="domain" description="C2H2-type" evidence="12">
    <location>
        <begin position="425"/>
        <end position="454"/>
    </location>
</feature>
<feature type="compositionally biased region" description="Polar residues" evidence="11">
    <location>
        <begin position="218"/>
        <end position="234"/>
    </location>
</feature>
<dbReference type="PROSITE" id="PS00028">
    <property type="entry name" value="ZINC_FINGER_C2H2_1"/>
    <property type="match status" value="3"/>
</dbReference>
<dbReference type="PANTHER" id="PTHR23235:SF120">
    <property type="entry name" value="KRUPPEL-LIKE FACTOR 15"/>
    <property type="match status" value="1"/>
</dbReference>
<evidence type="ECO:0000256" key="9">
    <source>
        <dbReference type="ARBA" id="ARBA00023242"/>
    </source>
</evidence>
<dbReference type="FunFam" id="3.30.160.60:FF:000018">
    <property type="entry name" value="Krueppel-like factor 15"/>
    <property type="match status" value="1"/>
</dbReference>
<evidence type="ECO:0000313" key="14">
    <source>
        <dbReference type="Proteomes" id="UP001208570"/>
    </source>
</evidence>
<feature type="region of interest" description="Disordered" evidence="11">
    <location>
        <begin position="335"/>
        <end position="354"/>
    </location>
</feature>
<gene>
    <name evidence="13" type="ORF">LSH36_52g03003</name>
</gene>
<dbReference type="GO" id="GO:0000978">
    <property type="term" value="F:RNA polymerase II cis-regulatory region sequence-specific DNA binding"/>
    <property type="evidence" value="ECO:0007669"/>
    <property type="project" value="TreeGrafter"/>
</dbReference>
<keyword evidence="3" id="KW-0677">Repeat</keyword>
<dbReference type="Proteomes" id="UP001208570">
    <property type="component" value="Unassembled WGS sequence"/>
</dbReference>
<dbReference type="Pfam" id="PF00096">
    <property type="entry name" value="zf-C2H2"/>
    <property type="match status" value="3"/>
</dbReference>
<name>A0AAD9K5E8_9ANNE</name>
<evidence type="ECO:0000256" key="2">
    <source>
        <dbReference type="ARBA" id="ARBA00022723"/>
    </source>
</evidence>
<keyword evidence="2" id="KW-0479">Metal-binding</keyword>
<dbReference type="SUPFAM" id="SSF57667">
    <property type="entry name" value="beta-beta-alpha zinc fingers"/>
    <property type="match status" value="2"/>
</dbReference>
<dbReference type="InterPro" id="IPR013087">
    <property type="entry name" value="Znf_C2H2_type"/>
</dbReference>
<keyword evidence="4 10" id="KW-0863">Zinc-finger</keyword>
<evidence type="ECO:0000256" key="4">
    <source>
        <dbReference type="ARBA" id="ARBA00022771"/>
    </source>
</evidence>
<feature type="region of interest" description="Disordered" evidence="11">
    <location>
        <begin position="1"/>
        <end position="57"/>
    </location>
</feature>
<evidence type="ECO:0000259" key="12">
    <source>
        <dbReference type="PROSITE" id="PS50157"/>
    </source>
</evidence>
<dbReference type="Gene3D" id="3.30.160.60">
    <property type="entry name" value="Classic Zinc Finger"/>
    <property type="match status" value="3"/>
</dbReference>
<dbReference type="EMBL" id="JAODUP010000052">
    <property type="protein sequence ID" value="KAK2165288.1"/>
    <property type="molecule type" value="Genomic_DNA"/>
</dbReference>
<evidence type="ECO:0000256" key="11">
    <source>
        <dbReference type="SAM" id="MobiDB-lite"/>
    </source>
</evidence>
<feature type="domain" description="C2H2-type" evidence="12">
    <location>
        <begin position="455"/>
        <end position="484"/>
    </location>
</feature>
<feature type="region of interest" description="Disordered" evidence="11">
    <location>
        <begin position="215"/>
        <end position="258"/>
    </location>
</feature>
<accession>A0AAD9K5E8</accession>
<proteinExistence type="predicted"/>
<reference evidence="13" key="1">
    <citation type="journal article" date="2023" name="Mol. Biol. Evol.">
        <title>Third-Generation Sequencing Reveals the Adaptive Role of the Epigenome in Three Deep-Sea Polychaetes.</title>
        <authorList>
            <person name="Perez M."/>
            <person name="Aroh O."/>
            <person name="Sun Y."/>
            <person name="Lan Y."/>
            <person name="Juniper S.K."/>
            <person name="Young C.R."/>
            <person name="Angers B."/>
            <person name="Qian P.Y."/>
        </authorList>
    </citation>
    <scope>NUCLEOTIDE SEQUENCE</scope>
    <source>
        <strain evidence="13">P08H-3</strain>
    </source>
</reference>
<dbReference type="PROSITE" id="PS50157">
    <property type="entry name" value="ZINC_FINGER_C2H2_2"/>
    <property type="match status" value="3"/>
</dbReference>
<sequence length="525" mass="57155">MEDLLFPESLFDGNPSNSLPGSPDSAADDVRTLRLNSSGEESESSTGDEGEHSGVGLSPSSCWSLDSLWDDRIVAEYLFAEDLADPINAPDSGLLDVANSYQRNTGPSLADRKNENSTAGRGKNETKQHMQPQLIKVAGGMTLGEKRPQSNKQVDLSADNSVSSDNWLFDELNDISTSGQYAQYNADDSFIDPERDSDLVVLGVGLKHLLHQEGFQPTDETASRSNQPSQSAPSNRRPAENVSQSHLERQSLPSAIKMDTCDDENVTVTDDVDSGELCRSVVRRVICDQFYYQNLITTSSNDVLTARSQSDSNSFASGSRPVNSLSESLVFEDSVPTLGGSDNNNNENNNNSSSSFLPNYAAKFHDYGMIVDVVTPVCERQIKIKTINSSRARCCAGDPIGGATGAAVQTTAIGGRDRLVDDKIHTCTYPGCNKVYSKSSHLKAHLRRHTGEKPFACTWPGCGWRFSRSDELARHKRSHSGVKPYQCKLCEKRFSRSDHLSKHLKVHRKRAAIAAAAAAAATKGQ</sequence>
<keyword evidence="6" id="KW-0805">Transcription regulation</keyword>
<evidence type="ECO:0000256" key="10">
    <source>
        <dbReference type="PROSITE-ProRule" id="PRU00042"/>
    </source>
</evidence>
<dbReference type="FunFam" id="3.30.160.60:FF:002639">
    <property type="entry name" value="Kruppel-Like Factor (Zinc finger protein)"/>
    <property type="match status" value="1"/>
</dbReference>
<feature type="region of interest" description="Disordered" evidence="11">
    <location>
        <begin position="98"/>
        <end position="130"/>
    </location>
</feature>
<organism evidence="13 14">
    <name type="scientific">Paralvinella palmiformis</name>
    <dbReference type="NCBI Taxonomy" id="53620"/>
    <lineage>
        <taxon>Eukaryota</taxon>
        <taxon>Metazoa</taxon>
        <taxon>Spiralia</taxon>
        <taxon>Lophotrochozoa</taxon>
        <taxon>Annelida</taxon>
        <taxon>Polychaeta</taxon>
        <taxon>Sedentaria</taxon>
        <taxon>Canalipalpata</taxon>
        <taxon>Terebellida</taxon>
        <taxon>Terebelliformia</taxon>
        <taxon>Alvinellidae</taxon>
        <taxon>Paralvinella</taxon>
    </lineage>
</organism>
<keyword evidence="9" id="KW-0539">Nucleus</keyword>
<feature type="domain" description="C2H2-type" evidence="12">
    <location>
        <begin position="485"/>
        <end position="512"/>
    </location>
</feature>
<evidence type="ECO:0000256" key="7">
    <source>
        <dbReference type="ARBA" id="ARBA00023125"/>
    </source>
</evidence>